<feature type="compositionally biased region" description="Basic and acidic residues" evidence="1">
    <location>
        <begin position="323"/>
        <end position="335"/>
    </location>
</feature>
<name>R0JPS5_ANAPL</name>
<evidence type="ECO:0000313" key="2">
    <source>
        <dbReference type="EMBL" id="EOA99161.1"/>
    </source>
</evidence>
<proteinExistence type="predicted"/>
<reference evidence="3" key="1">
    <citation type="journal article" date="2013" name="Nat. Genet.">
        <title>The duck genome and transcriptome provide insight into an avian influenza virus reservoir species.</title>
        <authorList>
            <person name="Huang Y."/>
            <person name="Li Y."/>
            <person name="Burt D.W."/>
            <person name="Chen H."/>
            <person name="Zhang Y."/>
            <person name="Qian W."/>
            <person name="Kim H."/>
            <person name="Gan S."/>
            <person name="Zhao Y."/>
            <person name="Li J."/>
            <person name="Yi K."/>
            <person name="Feng H."/>
            <person name="Zhu P."/>
            <person name="Li B."/>
            <person name="Liu Q."/>
            <person name="Fairley S."/>
            <person name="Magor K.E."/>
            <person name="Du Z."/>
            <person name="Hu X."/>
            <person name="Goodman L."/>
            <person name="Tafer H."/>
            <person name="Vignal A."/>
            <person name="Lee T."/>
            <person name="Kim K.W."/>
            <person name="Sheng Z."/>
            <person name="An Y."/>
            <person name="Searle S."/>
            <person name="Herrero J."/>
            <person name="Groenen M.A."/>
            <person name="Crooijmans R.P."/>
            <person name="Faraut T."/>
            <person name="Cai Q."/>
            <person name="Webster R.G."/>
            <person name="Aldridge J.R."/>
            <person name="Warren W.C."/>
            <person name="Bartschat S."/>
            <person name="Kehr S."/>
            <person name="Marz M."/>
            <person name="Stadler P.F."/>
            <person name="Smith J."/>
            <person name="Kraus R.H."/>
            <person name="Zhao Y."/>
            <person name="Ren L."/>
            <person name="Fei J."/>
            <person name="Morisson M."/>
            <person name="Kaiser P."/>
            <person name="Griffin D.K."/>
            <person name="Rao M."/>
            <person name="Pitel F."/>
            <person name="Wang J."/>
            <person name="Li N."/>
        </authorList>
    </citation>
    <scope>NUCLEOTIDE SEQUENCE [LARGE SCALE GENOMIC DNA]</scope>
</reference>
<dbReference type="Proteomes" id="UP000296049">
    <property type="component" value="Unassembled WGS sequence"/>
</dbReference>
<protein>
    <submittedName>
        <fullName evidence="2">Uncharacterized protein</fullName>
    </submittedName>
</protein>
<gene>
    <name evidence="2" type="ORF">Anapl_12372</name>
</gene>
<dbReference type="AlphaFoldDB" id="R0JPS5"/>
<accession>R0JPS5</accession>
<organism evidence="2 3">
    <name type="scientific">Anas platyrhynchos</name>
    <name type="common">Mallard</name>
    <name type="synonym">Anas boschas</name>
    <dbReference type="NCBI Taxonomy" id="8839"/>
    <lineage>
        <taxon>Eukaryota</taxon>
        <taxon>Metazoa</taxon>
        <taxon>Chordata</taxon>
        <taxon>Craniata</taxon>
        <taxon>Vertebrata</taxon>
        <taxon>Euteleostomi</taxon>
        <taxon>Archelosauria</taxon>
        <taxon>Archosauria</taxon>
        <taxon>Dinosauria</taxon>
        <taxon>Saurischia</taxon>
        <taxon>Theropoda</taxon>
        <taxon>Coelurosauria</taxon>
        <taxon>Aves</taxon>
        <taxon>Neognathae</taxon>
        <taxon>Galloanserae</taxon>
        <taxon>Anseriformes</taxon>
        <taxon>Anatidae</taxon>
        <taxon>Anatinae</taxon>
        <taxon>Anas</taxon>
    </lineage>
</organism>
<evidence type="ECO:0000256" key="1">
    <source>
        <dbReference type="SAM" id="MobiDB-lite"/>
    </source>
</evidence>
<sequence>MSQLLVAEADGEKRAHILEAASLQQSKTHAVIKQDECGHSFLAASSTTKWGICKAQRKEGPEEAEEAFSCSGHSPDMHLCDISLDSQLSCMAASEIWECVCDRNKSHQLFAQSLQRGFLLANIVPAKGWGEEAFRHIAWTKSVSEHAYSENLGDSYVVETVVFISFTALLHIISCKADTMRSQDNDSSVLLLSEKMSVWTPAFTLTSVPDCQQITDMDGAGQTSLFAHVLTAPLAGPQLGPGPLHPSKGVEQGYGEHTNLGVKSDCHVQWYLPAGMGSHPETHRPRGMDKLQSFGDKPTSAAGCREMNRQPWTFRIPTSRIPASDESHGAHEALAHSDPVGTWRNRGKAEDGDIKEKRDTGMLLLTPEMPLLLPSRVTGTQLGWCYVSLVGGDFSTGRQEGAASEPERLQGSTVLRPPPVATKQALAIPVPALCCIQEYFPFPRRAAGLKHEAIPRASKSRALTQGKTLLVEALRRTTF</sequence>
<keyword evidence="3" id="KW-1185">Reference proteome</keyword>
<evidence type="ECO:0000313" key="3">
    <source>
        <dbReference type="Proteomes" id="UP000296049"/>
    </source>
</evidence>
<dbReference type="EMBL" id="KB743366">
    <property type="protein sequence ID" value="EOA99161.1"/>
    <property type="molecule type" value="Genomic_DNA"/>
</dbReference>
<feature type="region of interest" description="Disordered" evidence="1">
    <location>
        <begin position="315"/>
        <end position="351"/>
    </location>
</feature>